<comment type="subcellular location">
    <subcellularLocation>
        <location evidence="1">Membrane</location>
        <topology evidence="1">Multi-pass membrane protein</topology>
    </subcellularLocation>
</comment>
<feature type="transmembrane region" description="Helical" evidence="6">
    <location>
        <begin position="180"/>
        <end position="202"/>
    </location>
</feature>
<evidence type="ECO:0000313" key="9">
    <source>
        <dbReference type="Proteomes" id="UP001233271"/>
    </source>
</evidence>
<evidence type="ECO:0000256" key="5">
    <source>
        <dbReference type="ARBA" id="ARBA00023136"/>
    </source>
</evidence>
<dbReference type="InterPro" id="IPR011701">
    <property type="entry name" value="MFS"/>
</dbReference>
<evidence type="ECO:0000313" key="8">
    <source>
        <dbReference type="EMBL" id="BEI88933.1"/>
    </source>
</evidence>
<organism evidence="8 9">
    <name type="scientific">Cutaneotrichosporon cavernicola</name>
    <dbReference type="NCBI Taxonomy" id="279322"/>
    <lineage>
        <taxon>Eukaryota</taxon>
        <taxon>Fungi</taxon>
        <taxon>Dikarya</taxon>
        <taxon>Basidiomycota</taxon>
        <taxon>Agaricomycotina</taxon>
        <taxon>Tremellomycetes</taxon>
        <taxon>Trichosporonales</taxon>
        <taxon>Trichosporonaceae</taxon>
        <taxon>Cutaneotrichosporon</taxon>
    </lineage>
</organism>
<reference evidence="8" key="1">
    <citation type="journal article" date="2023" name="BMC Genomics">
        <title>Chromosome-level genome assemblies of Cutaneotrichosporon spp. (Trichosporonales, Basidiomycota) reveal imbalanced evolution between nucleotide sequences and chromosome synteny.</title>
        <authorList>
            <person name="Kobayashi Y."/>
            <person name="Kayamori A."/>
            <person name="Aoki K."/>
            <person name="Shiwa Y."/>
            <person name="Matsutani M."/>
            <person name="Fujita N."/>
            <person name="Sugita T."/>
            <person name="Iwasaki W."/>
            <person name="Tanaka N."/>
            <person name="Takashima M."/>
        </authorList>
    </citation>
    <scope>NUCLEOTIDE SEQUENCE</scope>
    <source>
        <strain evidence="8">HIS019</strain>
    </source>
</reference>
<protein>
    <recommendedName>
        <fullName evidence="7">Major facilitator superfamily (MFS) profile domain-containing protein</fullName>
    </recommendedName>
</protein>
<dbReference type="GO" id="GO:0022857">
    <property type="term" value="F:transmembrane transporter activity"/>
    <property type="evidence" value="ECO:0007669"/>
    <property type="project" value="InterPro"/>
</dbReference>
<dbReference type="PANTHER" id="PTHR23504:SF15">
    <property type="entry name" value="MAJOR FACILITATOR SUPERFAMILY (MFS) PROFILE DOMAIN-CONTAINING PROTEIN"/>
    <property type="match status" value="1"/>
</dbReference>
<feature type="transmembrane region" description="Helical" evidence="6">
    <location>
        <begin position="482"/>
        <end position="500"/>
    </location>
</feature>
<evidence type="ECO:0000259" key="7">
    <source>
        <dbReference type="PROSITE" id="PS50850"/>
    </source>
</evidence>
<evidence type="ECO:0000256" key="6">
    <source>
        <dbReference type="SAM" id="Phobius"/>
    </source>
</evidence>
<keyword evidence="2" id="KW-0813">Transport</keyword>
<dbReference type="PROSITE" id="PS50850">
    <property type="entry name" value="MFS"/>
    <property type="match status" value="1"/>
</dbReference>
<evidence type="ECO:0000256" key="3">
    <source>
        <dbReference type="ARBA" id="ARBA00022692"/>
    </source>
</evidence>
<evidence type="ECO:0000256" key="2">
    <source>
        <dbReference type="ARBA" id="ARBA00022448"/>
    </source>
</evidence>
<keyword evidence="5 6" id="KW-0472">Membrane</keyword>
<evidence type="ECO:0000256" key="1">
    <source>
        <dbReference type="ARBA" id="ARBA00004141"/>
    </source>
</evidence>
<dbReference type="Gene3D" id="1.20.1250.20">
    <property type="entry name" value="MFS general substrate transporter like domains"/>
    <property type="match status" value="1"/>
</dbReference>
<dbReference type="InterPro" id="IPR036259">
    <property type="entry name" value="MFS_trans_sf"/>
</dbReference>
<sequence length="508" mass="54270">MAPLPTTQVGVLMGVRLAEPIAYVVIFPFINEMVEHMGVTHDPNRVGFYSGLVESAFAFVQFFTVYHWAKLSDNIGRKPVILCGLLGVAVSIAGFGLATSFWAALFLRCLAGAWSGNVAVIKASLGDITDDSNATDAFALYGLTWTIGGILGNALGGGLAHPAELWPGIFQAPVWAKHPYFLPCLVAASTTVVGIIFAAAMYTESLDGLAGTSEATLVGGLTALVKGKRRHTRSMSAYSDISDAETLVDPRDGDMGGVGLAMKRLHDEYEEEEELVEMGIRTEWTLKELLRIRQVRVANGALFLNSFVAGSWSAVSLLFFYDRHNGLGMSASAIGAALAINGVWTIVCQLAFLTRLRRALGLARAYQVLTAGWLPVWALLPLLRPLLEAVEVPGPDGLYPKQRGWIVSIAVNVFLSLVTVVTINTSLLMVIVNDSAPDRTALGGVNGISTAVGSMARVVGPSLVSALFAISMSSNVLGGRLWWVFMVVVSALNLAAAFRVSDKRVLQV</sequence>
<keyword evidence="4 6" id="KW-1133">Transmembrane helix</keyword>
<dbReference type="RefSeq" id="XP_060454199.1">
    <property type="nucleotide sequence ID" value="XM_060597291.1"/>
</dbReference>
<dbReference type="KEGG" id="ccac:CcaHIS019_0202950"/>
<keyword evidence="9" id="KW-1185">Reference proteome</keyword>
<dbReference type="GeneID" id="85492804"/>
<accession>A0AA48IF62</accession>
<dbReference type="Proteomes" id="UP001233271">
    <property type="component" value="Chromosome 2"/>
</dbReference>
<name>A0AA48IF62_9TREE</name>
<feature type="transmembrane region" description="Helical" evidence="6">
    <location>
        <begin position="138"/>
        <end position="160"/>
    </location>
</feature>
<feature type="domain" description="Major facilitator superfamily (MFS) profile" evidence="7">
    <location>
        <begin position="1"/>
        <end position="504"/>
    </location>
</feature>
<dbReference type="InterPro" id="IPR020846">
    <property type="entry name" value="MFS_dom"/>
</dbReference>
<dbReference type="PANTHER" id="PTHR23504">
    <property type="entry name" value="MAJOR FACILITATOR SUPERFAMILY DOMAIN-CONTAINING PROTEIN 10"/>
    <property type="match status" value="1"/>
</dbReference>
<dbReference type="SUPFAM" id="SSF103473">
    <property type="entry name" value="MFS general substrate transporter"/>
    <property type="match status" value="1"/>
</dbReference>
<proteinExistence type="predicted"/>
<gene>
    <name evidence="8" type="ORF">CcaverHIS019_0202950</name>
</gene>
<dbReference type="AlphaFoldDB" id="A0AA48IF62"/>
<feature type="transmembrane region" description="Helical" evidence="6">
    <location>
        <begin position="297"/>
        <end position="321"/>
    </location>
</feature>
<feature type="transmembrane region" description="Helical" evidence="6">
    <location>
        <begin position="404"/>
        <end position="432"/>
    </location>
</feature>
<dbReference type="PRINTS" id="PR01035">
    <property type="entry name" value="TCRTETA"/>
</dbReference>
<dbReference type="Pfam" id="PF07690">
    <property type="entry name" value="MFS_1"/>
    <property type="match status" value="1"/>
</dbReference>
<dbReference type="EMBL" id="AP028213">
    <property type="protein sequence ID" value="BEI88933.1"/>
    <property type="molecule type" value="Genomic_DNA"/>
</dbReference>
<feature type="transmembrane region" description="Helical" evidence="6">
    <location>
        <begin position="46"/>
        <end position="68"/>
    </location>
</feature>
<dbReference type="GO" id="GO:0016020">
    <property type="term" value="C:membrane"/>
    <property type="evidence" value="ECO:0007669"/>
    <property type="project" value="UniProtKB-SubCell"/>
</dbReference>
<feature type="transmembrane region" description="Helical" evidence="6">
    <location>
        <begin position="444"/>
        <end position="470"/>
    </location>
</feature>
<dbReference type="InterPro" id="IPR001958">
    <property type="entry name" value="Tet-R_TetA/multi-R_MdtG-like"/>
</dbReference>
<evidence type="ECO:0000256" key="4">
    <source>
        <dbReference type="ARBA" id="ARBA00022989"/>
    </source>
</evidence>
<keyword evidence="3 6" id="KW-0812">Transmembrane</keyword>
<feature type="transmembrane region" description="Helical" evidence="6">
    <location>
        <begin position="80"/>
        <end position="105"/>
    </location>
</feature>
<feature type="transmembrane region" description="Helical" evidence="6">
    <location>
        <begin position="333"/>
        <end position="353"/>
    </location>
</feature>
<feature type="transmembrane region" description="Helical" evidence="6">
    <location>
        <begin position="208"/>
        <end position="225"/>
    </location>
</feature>